<comment type="caution">
    <text evidence="2">The sequence shown here is derived from an EMBL/GenBank/DDBJ whole genome shotgun (WGS) entry which is preliminary data.</text>
</comment>
<dbReference type="GO" id="GO:0030178">
    <property type="term" value="P:negative regulation of Wnt signaling pathway"/>
    <property type="evidence" value="ECO:0007669"/>
    <property type="project" value="TreeGrafter"/>
</dbReference>
<name>A0A815NQ49_9BILA</name>
<dbReference type="Gene3D" id="3.40.30.10">
    <property type="entry name" value="Glutaredoxin"/>
    <property type="match status" value="1"/>
</dbReference>
<evidence type="ECO:0000313" key="4">
    <source>
        <dbReference type="Proteomes" id="UP000663889"/>
    </source>
</evidence>
<dbReference type="EMBL" id="CAJOBE010013010">
    <property type="protein sequence ID" value="CAF4158405.1"/>
    <property type="molecule type" value="Genomic_DNA"/>
</dbReference>
<dbReference type="InterPro" id="IPR036249">
    <property type="entry name" value="Thioredoxin-like_sf"/>
</dbReference>
<reference evidence="2" key="1">
    <citation type="submission" date="2021-02" db="EMBL/GenBank/DDBJ databases">
        <authorList>
            <person name="Nowell W R."/>
        </authorList>
    </citation>
    <scope>NUCLEOTIDE SEQUENCE</scope>
</reference>
<dbReference type="PANTHER" id="PTHR46472:SF1">
    <property type="entry name" value="NUCLEOREDOXIN"/>
    <property type="match status" value="1"/>
</dbReference>
<evidence type="ECO:0000313" key="2">
    <source>
        <dbReference type="EMBL" id="CAF1440639.1"/>
    </source>
</evidence>
<dbReference type="SUPFAM" id="SSF52833">
    <property type="entry name" value="Thioredoxin-like"/>
    <property type="match status" value="1"/>
</dbReference>
<protein>
    <recommendedName>
        <fullName evidence="1">Thioredoxin domain-containing protein</fullName>
    </recommendedName>
</protein>
<accession>A0A815NQ49</accession>
<dbReference type="Proteomes" id="UP000663889">
    <property type="component" value="Unassembled WGS sequence"/>
</dbReference>
<organism evidence="2 4">
    <name type="scientific">Rotaria sordida</name>
    <dbReference type="NCBI Taxonomy" id="392033"/>
    <lineage>
        <taxon>Eukaryota</taxon>
        <taxon>Metazoa</taxon>
        <taxon>Spiralia</taxon>
        <taxon>Gnathifera</taxon>
        <taxon>Rotifera</taxon>
        <taxon>Eurotatoria</taxon>
        <taxon>Bdelloidea</taxon>
        <taxon>Philodinida</taxon>
        <taxon>Philodinidae</taxon>
        <taxon>Rotaria</taxon>
    </lineage>
</organism>
<dbReference type="GO" id="GO:0031397">
    <property type="term" value="P:negative regulation of protein ubiquitination"/>
    <property type="evidence" value="ECO:0007669"/>
    <property type="project" value="TreeGrafter"/>
</dbReference>
<dbReference type="Pfam" id="PF13905">
    <property type="entry name" value="Thioredoxin_8"/>
    <property type="match status" value="1"/>
</dbReference>
<proteinExistence type="predicted"/>
<evidence type="ECO:0000313" key="3">
    <source>
        <dbReference type="EMBL" id="CAF4158405.1"/>
    </source>
</evidence>
<dbReference type="PANTHER" id="PTHR46472">
    <property type="entry name" value="NUCLEOREDOXIN"/>
    <property type="match status" value="1"/>
</dbReference>
<dbReference type="GO" id="GO:0005634">
    <property type="term" value="C:nucleus"/>
    <property type="evidence" value="ECO:0007669"/>
    <property type="project" value="TreeGrafter"/>
</dbReference>
<dbReference type="EMBL" id="CAJNOU010004416">
    <property type="protein sequence ID" value="CAF1440639.1"/>
    <property type="molecule type" value="Genomic_DNA"/>
</dbReference>
<gene>
    <name evidence="3" type="ORF">FNK824_LOCUS34058</name>
    <name evidence="2" type="ORF">SEV965_LOCUS33207</name>
</gene>
<dbReference type="PROSITE" id="PS51352">
    <property type="entry name" value="THIOREDOXIN_2"/>
    <property type="match status" value="1"/>
</dbReference>
<dbReference type="AlphaFoldDB" id="A0A815NQ49"/>
<dbReference type="InterPro" id="IPR013766">
    <property type="entry name" value="Thioredoxin_domain"/>
</dbReference>
<dbReference type="InterPro" id="IPR012336">
    <property type="entry name" value="Thioredoxin-like_fold"/>
</dbReference>
<dbReference type="Proteomes" id="UP000663874">
    <property type="component" value="Unassembled WGS sequence"/>
</dbReference>
<sequence length="159" mass="18426">MAGVAKLFDEHILDKSNQEVNLNDEKYKGKVIGLYFSAHWCPPCRGFTPILIDFYNKHSEDKNFEIIFISSDNDEESFNDYYKDMPWWKLDYKERDKRNELASSCKISGIPNLILLDGDSGEIICNNAREQIQFQDKNGENFPWKGETKAKASKSCILL</sequence>
<dbReference type="GO" id="GO:0004791">
    <property type="term" value="F:thioredoxin-disulfide reductase (NADPH) activity"/>
    <property type="evidence" value="ECO:0007669"/>
    <property type="project" value="TreeGrafter"/>
</dbReference>
<feature type="domain" description="Thioredoxin" evidence="1">
    <location>
        <begin position="1"/>
        <end position="153"/>
    </location>
</feature>
<evidence type="ECO:0000259" key="1">
    <source>
        <dbReference type="PROSITE" id="PS51352"/>
    </source>
</evidence>